<sequence length="270" mass="27023">MNRRQYLQAIGIGVATTGVSGVASAGTSDLGLSDGLNTTLTTTGQTSDLEERAAVACGGATGVTGTIVASDGCEEPAVADVSLTDGTLRLVLETVDDTGGVTVCTQALVGHEYVVTVAGYDETPDEVVVVHDGTEVTKESCDGGAGDVFVTTGAGSEIENSADAICGGVPVVRGTIVASDGCSVPRLADVSGSDGTVRFEAVTERPDDADVCTRKIVSHDYLAAAPDLADAPEEIVVVHDGETVTERTCLTGDGDDGGSGGPFDRLPGGA</sequence>
<protein>
    <submittedName>
        <fullName evidence="2">Uncharacterized protein</fullName>
    </submittedName>
</protein>
<organism evidence="2 3">
    <name type="scientific">Halorientalis pallida</name>
    <dbReference type="NCBI Taxonomy" id="2479928"/>
    <lineage>
        <taxon>Archaea</taxon>
        <taxon>Methanobacteriati</taxon>
        <taxon>Methanobacteriota</taxon>
        <taxon>Stenosarchaea group</taxon>
        <taxon>Halobacteria</taxon>
        <taxon>Halobacteriales</taxon>
        <taxon>Haloarculaceae</taxon>
        <taxon>Halorientalis</taxon>
    </lineage>
</organism>
<keyword evidence="3" id="KW-1185">Reference proteome</keyword>
<accession>A0A498L1Q7</accession>
<gene>
    <name evidence="2" type="ORF">EAF64_10255</name>
</gene>
<dbReference type="RefSeq" id="WP_129068887.1">
    <property type="nucleotide sequence ID" value="NZ_RDFA01000003.1"/>
</dbReference>
<dbReference type="AlphaFoldDB" id="A0A498L1Q7"/>
<dbReference type="EMBL" id="RDFA01000003">
    <property type="protein sequence ID" value="RXK49291.1"/>
    <property type="molecule type" value="Genomic_DNA"/>
</dbReference>
<proteinExistence type="predicted"/>
<evidence type="ECO:0000313" key="3">
    <source>
        <dbReference type="Proteomes" id="UP000289691"/>
    </source>
</evidence>
<evidence type="ECO:0000256" key="1">
    <source>
        <dbReference type="SAM" id="MobiDB-lite"/>
    </source>
</evidence>
<reference evidence="2 3" key="1">
    <citation type="submission" date="2019-01" db="EMBL/GenBank/DDBJ databases">
        <title>Halorientalis sp. F13-25 a new haloarchaeum isolated from hypersaline water.</title>
        <authorList>
            <person name="Ana D.-V."/>
            <person name="Cristina S.-P."/>
            <person name="Antonio V."/>
        </authorList>
    </citation>
    <scope>NUCLEOTIDE SEQUENCE [LARGE SCALE GENOMIC DNA]</scope>
    <source>
        <strain evidence="2 3">F13-25</strain>
    </source>
</reference>
<evidence type="ECO:0000313" key="2">
    <source>
        <dbReference type="EMBL" id="RXK49291.1"/>
    </source>
</evidence>
<comment type="caution">
    <text evidence="2">The sequence shown here is derived from an EMBL/GenBank/DDBJ whole genome shotgun (WGS) entry which is preliminary data.</text>
</comment>
<feature type="region of interest" description="Disordered" evidence="1">
    <location>
        <begin position="247"/>
        <end position="270"/>
    </location>
</feature>
<name>A0A498L1Q7_9EURY</name>
<dbReference type="Proteomes" id="UP000289691">
    <property type="component" value="Unassembled WGS sequence"/>
</dbReference>